<comment type="caution">
    <text evidence="1">The sequence shown here is derived from an EMBL/GenBank/DDBJ whole genome shotgun (WGS) entry which is preliminary data.</text>
</comment>
<keyword evidence="2" id="KW-1185">Reference proteome</keyword>
<dbReference type="EMBL" id="RZYA01000038">
    <property type="protein sequence ID" value="RVU14820.1"/>
    <property type="molecule type" value="Genomic_DNA"/>
</dbReference>
<gene>
    <name evidence="1" type="ORF">EOT10_40230</name>
</gene>
<sequence>MSARRKTSEEHVEIPGICFIRQPEGTRRCTLSAGHYGEHRHFYSGELRDGVRAGTSWPSRPGETQAD</sequence>
<dbReference type="Proteomes" id="UP000283128">
    <property type="component" value="Unassembled WGS sequence"/>
</dbReference>
<protein>
    <submittedName>
        <fullName evidence="1">Uncharacterized protein</fullName>
    </submittedName>
</protein>
<dbReference type="AlphaFoldDB" id="A0A3S2XHD8"/>
<accession>A0A3S2XHD8</accession>
<evidence type="ECO:0000313" key="2">
    <source>
        <dbReference type="Proteomes" id="UP000283128"/>
    </source>
</evidence>
<evidence type="ECO:0000313" key="1">
    <source>
        <dbReference type="EMBL" id="RVU14820.1"/>
    </source>
</evidence>
<name>A0A3S2XHD8_9ACTN</name>
<reference evidence="1 2" key="1">
    <citation type="submission" date="2019-01" db="EMBL/GenBank/DDBJ databases">
        <title>Genome sequences of Streptomyces and Rhizobium isolates collected from root and soil.</title>
        <authorList>
            <person name="Chhettri S."/>
            <person name="Sevigny J.L."/>
            <person name="Sen A."/>
            <person name="Ennis N."/>
            <person name="Tisa L."/>
        </authorList>
    </citation>
    <scope>NUCLEOTIDE SEQUENCE [LARGE SCALE GENOMIC DNA]</scope>
    <source>
        <strain evidence="1 2">San01</strain>
    </source>
</reference>
<dbReference type="RefSeq" id="WP_127833325.1">
    <property type="nucleotide sequence ID" value="NZ_RZYA01000038.1"/>
</dbReference>
<dbReference type="OrthoDB" id="4246251at2"/>
<organism evidence="1 2">
    <name type="scientific">Streptomyces antnestii</name>
    <dbReference type="NCBI Taxonomy" id="2494256"/>
    <lineage>
        <taxon>Bacteria</taxon>
        <taxon>Bacillati</taxon>
        <taxon>Actinomycetota</taxon>
        <taxon>Actinomycetes</taxon>
        <taxon>Kitasatosporales</taxon>
        <taxon>Streptomycetaceae</taxon>
        <taxon>Streptomyces</taxon>
    </lineage>
</organism>
<proteinExistence type="predicted"/>